<name>A0A645B3D1_9ZZZZ</name>
<comment type="caution">
    <text evidence="1">The sequence shown here is derived from an EMBL/GenBank/DDBJ whole genome shotgun (WGS) entry which is preliminary data.</text>
</comment>
<sequence length="80" mass="9105">MASNLSWKINNFFFTLKITSASMLTCRRRVADMPQTLTQTELLTLKPQEARKGVFSGRDAITTVLPTKAVNVPLFRFIRD</sequence>
<protein>
    <submittedName>
        <fullName evidence="1">Uncharacterized protein</fullName>
    </submittedName>
</protein>
<proteinExistence type="predicted"/>
<accession>A0A645B3D1</accession>
<gene>
    <name evidence="1" type="ORF">SDC9_106430</name>
</gene>
<dbReference type="EMBL" id="VSSQ01017363">
    <property type="protein sequence ID" value="MPM59586.1"/>
    <property type="molecule type" value="Genomic_DNA"/>
</dbReference>
<dbReference type="AlphaFoldDB" id="A0A645B3D1"/>
<reference evidence="1" key="1">
    <citation type="submission" date="2019-08" db="EMBL/GenBank/DDBJ databases">
        <authorList>
            <person name="Kucharzyk K."/>
            <person name="Murdoch R.W."/>
            <person name="Higgins S."/>
            <person name="Loffler F."/>
        </authorList>
    </citation>
    <scope>NUCLEOTIDE SEQUENCE</scope>
</reference>
<evidence type="ECO:0000313" key="1">
    <source>
        <dbReference type="EMBL" id="MPM59586.1"/>
    </source>
</evidence>
<organism evidence="1">
    <name type="scientific">bioreactor metagenome</name>
    <dbReference type="NCBI Taxonomy" id="1076179"/>
    <lineage>
        <taxon>unclassified sequences</taxon>
        <taxon>metagenomes</taxon>
        <taxon>ecological metagenomes</taxon>
    </lineage>
</organism>